<dbReference type="AlphaFoldDB" id="A0A1H6ISI2"/>
<proteinExistence type="predicted"/>
<keyword evidence="1" id="KW-0732">Signal</keyword>
<feature type="signal peptide" evidence="1">
    <location>
        <begin position="1"/>
        <end position="21"/>
    </location>
</feature>
<reference evidence="3" key="1">
    <citation type="submission" date="2016-10" db="EMBL/GenBank/DDBJ databases">
        <authorList>
            <person name="Varghese N."/>
            <person name="Submissions S."/>
        </authorList>
    </citation>
    <scope>NUCLEOTIDE SEQUENCE [LARGE SCALE GENOMIC DNA]</scope>
    <source>
        <strain evidence="3">DSM 19326</strain>
    </source>
</reference>
<accession>A0A1H6ISI2</accession>
<dbReference type="EMBL" id="FNWX01000009">
    <property type="protein sequence ID" value="SEH52231.1"/>
    <property type="molecule type" value="Genomic_DNA"/>
</dbReference>
<evidence type="ECO:0000313" key="2">
    <source>
        <dbReference type="EMBL" id="SEH52231.1"/>
    </source>
</evidence>
<dbReference type="RefSeq" id="WP_089768979.1">
    <property type="nucleotide sequence ID" value="NZ_FNWX01000009.1"/>
</dbReference>
<feature type="chain" id="PRO_5011593433" evidence="1">
    <location>
        <begin position="22"/>
        <end position="135"/>
    </location>
</feature>
<evidence type="ECO:0000313" key="3">
    <source>
        <dbReference type="Proteomes" id="UP000198555"/>
    </source>
</evidence>
<organism evidence="2 3">
    <name type="scientific">Epilithonimonas hominis</name>
    <dbReference type="NCBI Taxonomy" id="420404"/>
    <lineage>
        <taxon>Bacteria</taxon>
        <taxon>Pseudomonadati</taxon>
        <taxon>Bacteroidota</taxon>
        <taxon>Flavobacteriia</taxon>
        <taxon>Flavobacteriales</taxon>
        <taxon>Weeksellaceae</taxon>
        <taxon>Chryseobacterium group</taxon>
        <taxon>Epilithonimonas</taxon>
    </lineage>
</organism>
<evidence type="ECO:0000256" key="1">
    <source>
        <dbReference type="SAM" id="SignalP"/>
    </source>
</evidence>
<keyword evidence="3" id="KW-1185">Reference proteome</keyword>
<dbReference type="Proteomes" id="UP000198555">
    <property type="component" value="Unassembled WGS sequence"/>
</dbReference>
<protein>
    <submittedName>
        <fullName evidence="2">Uncharacterized protein</fullName>
    </submittedName>
</protein>
<name>A0A1H6ISI2_9FLAO</name>
<sequence>MENVKNFLLTAFLFMSTVCFSQQSANPLANTEWNGIANIPSPEEIIFKFSNGTIDLVFLGSVAEKMKYSLTDKETIKLFKIEGNSPCDSADKGSYKFVIKNDTLTFTNVEDPCMARQMAFYGNVYKKAATKTTSK</sequence>
<gene>
    <name evidence="2" type="ORF">SAMN05421793_10944</name>
</gene>
<dbReference type="STRING" id="420404.SAMN05421793_10944"/>